<dbReference type="AlphaFoldDB" id="A0A9W6XUX6"/>
<name>A0A9W6XUX6_9STRA</name>
<accession>A0A9W6XUX6</accession>
<evidence type="ECO:0000313" key="1">
    <source>
        <dbReference type="EMBL" id="GMF45804.1"/>
    </source>
</evidence>
<organism evidence="1 2">
    <name type="scientific">Phytophthora fragariaefolia</name>
    <dbReference type="NCBI Taxonomy" id="1490495"/>
    <lineage>
        <taxon>Eukaryota</taxon>
        <taxon>Sar</taxon>
        <taxon>Stramenopiles</taxon>
        <taxon>Oomycota</taxon>
        <taxon>Peronosporomycetes</taxon>
        <taxon>Peronosporales</taxon>
        <taxon>Peronosporaceae</taxon>
        <taxon>Phytophthora</taxon>
    </lineage>
</organism>
<reference evidence="1" key="1">
    <citation type="submission" date="2023-04" db="EMBL/GenBank/DDBJ databases">
        <title>Phytophthora fragariaefolia NBRC 109709.</title>
        <authorList>
            <person name="Ichikawa N."/>
            <person name="Sato H."/>
            <person name="Tonouchi N."/>
        </authorList>
    </citation>
    <scope>NUCLEOTIDE SEQUENCE</scope>
    <source>
        <strain evidence="1">NBRC 109709</strain>
    </source>
</reference>
<comment type="caution">
    <text evidence="1">The sequence shown here is derived from an EMBL/GenBank/DDBJ whole genome shotgun (WGS) entry which is preliminary data.</text>
</comment>
<evidence type="ECO:0000313" key="2">
    <source>
        <dbReference type="Proteomes" id="UP001165121"/>
    </source>
</evidence>
<dbReference type="EMBL" id="BSXT01001884">
    <property type="protein sequence ID" value="GMF45804.1"/>
    <property type="molecule type" value="Genomic_DNA"/>
</dbReference>
<dbReference type="Proteomes" id="UP001165121">
    <property type="component" value="Unassembled WGS sequence"/>
</dbReference>
<proteinExistence type="predicted"/>
<gene>
    <name evidence="1" type="ORF">Pfra01_001657800</name>
</gene>
<dbReference type="OrthoDB" id="101761at2759"/>
<protein>
    <submittedName>
        <fullName evidence="1">Unnamed protein product</fullName>
    </submittedName>
</protein>
<keyword evidence="2" id="KW-1185">Reference proteome</keyword>
<sequence length="226" mass="24763">MEFRISTMGYSNARPHTCQVAQVASGLPGVNEDMKAMADRLAIADVARPVREVWQELSSIFYGNDNSVMLGLAMSQMVNRVYRARSLHYSVLGVFKRTWIDGYSMELWNVYGLDNELVARTNNPLERFNHILNTRFPTPHPSVAAFVAVFKQFSAVCSAAGYPRGRSKRVPRGTIELPIVIDLPKALEDASTFDTDSAPASGATSDGDEALLHEGACQHSAAAVVL</sequence>